<dbReference type="PROSITE" id="PS51257">
    <property type="entry name" value="PROKAR_LIPOPROTEIN"/>
    <property type="match status" value="1"/>
</dbReference>
<proteinExistence type="predicted"/>
<comment type="caution">
    <text evidence="3">The sequence shown here is derived from an EMBL/GenBank/DDBJ whole genome shotgun (WGS) entry which is preliminary data.</text>
</comment>
<evidence type="ECO:0008006" key="5">
    <source>
        <dbReference type="Google" id="ProtNLM"/>
    </source>
</evidence>
<accession>A0ABU5DDR7</accession>
<sequence>MFTYDKVSSTMFRFRLICILFAAVVSACGGGGGGTSTDPGTGGGPGPGPTSTGLVPAAPAPGATLYANAADLRPLVDGARWQYRGVRMATDGSVQTRYIASVTHKSVGGNMQETESQVFLDSGDSTTIALSGGSVIAQVKDPLGVGSSEVVSMTELRSPVRVNDQYTVYERSDLPTNTDVDGDGKADVADVAIYSRVIGNEDVNLPELARTVTAVKVEMTALVRIKKSSNGTSLPVSMLVQTQWYVAGVGVVRRSLSEVSTTGSTGALGYDELLFSWDGVTQGLGALGPTAAALPNSSSFILLPDSLAATTLGDRALVLTRSLQPTDPGAWTFGVFDNRGVLQSYNQVASLGDAGDTFGAPKLFSIDASTALLVMPVGTGTLRLQRVDASGALQGSASTVSVPTFNINQPVAWDGQALWVAWLRTGSQVADSNKLMLQPFGLDGQPLASAQLLDAPSLGGQISGIGMSAVSGRLLISWTHAEGSTTSYRYALVQGSTGAADVRTLGAVPRFSSLQQAVVPVLGTGIAALQWNGPLFSFTGSGPLPDVLPRGVTLDANWNPLRSTADNLDDELLPASWSGDSTPFLASPFIVRALGDRLVLSSFAYQREAPQLNGPSDFILTAFVQPGSRPLATAAASATALASVSGTLTNIDQFGLPAFVLLWDDRALVIGNNSGRTMTSMFWLR</sequence>
<gene>
    <name evidence="3" type="ORF">SNE35_07895</name>
</gene>
<dbReference type="Proteomes" id="UP001285263">
    <property type="component" value="Unassembled WGS sequence"/>
</dbReference>
<evidence type="ECO:0000256" key="2">
    <source>
        <dbReference type="SAM" id="SignalP"/>
    </source>
</evidence>
<dbReference type="EMBL" id="JAXCLA010000002">
    <property type="protein sequence ID" value="MDY0744424.1"/>
    <property type="molecule type" value="Genomic_DNA"/>
</dbReference>
<evidence type="ECO:0000313" key="3">
    <source>
        <dbReference type="EMBL" id="MDY0744424.1"/>
    </source>
</evidence>
<name>A0ABU5DDR7_9BURK</name>
<dbReference type="RefSeq" id="WP_320422312.1">
    <property type="nucleotide sequence ID" value="NZ_JAXCLA010000002.1"/>
</dbReference>
<organism evidence="3 4">
    <name type="scientific">Roseateles agri</name>
    <dbReference type="NCBI Taxonomy" id="3098619"/>
    <lineage>
        <taxon>Bacteria</taxon>
        <taxon>Pseudomonadati</taxon>
        <taxon>Pseudomonadota</taxon>
        <taxon>Betaproteobacteria</taxon>
        <taxon>Burkholderiales</taxon>
        <taxon>Sphaerotilaceae</taxon>
        <taxon>Roseateles</taxon>
    </lineage>
</organism>
<feature type="region of interest" description="Disordered" evidence="1">
    <location>
        <begin position="36"/>
        <end position="55"/>
    </location>
</feature>
<dbReference type="Gene3D" id="2.40.360.20">
    <property type="match status" value="1"/>
</dbReference>
<evidence type="ECO:0000313" key="4">
    <source>
        <dbReference type="Proteomes" id="UP001285263"/>
    </source>
</evidence>
<keyword evidence="2" id="KW-0732">Signal</keyword>
<evidence type="ECO:0000256" key="1">
    <source>
        <dbReference type="SAM" id="MobiDB-lite"/>
    </source>
</evidence>
<reference evidence="3 4" key="1">
    <citation type="submission" date="2023-11" db="EMBL/GenBank/DDBJ databases">
        <title>Paucibacter sp. nov., isolated from fresh soil in Korea.</title>
        <authorList>
            <person name="Le N.T.T."/>
        </authorList>
    </citation>
    <scope>NUCLEOTIDE SEQUENCE [LARGE SCALE GENOMIC DNA]</scope>
    <source>
        <strain evidence="3 4">R3-3</strain>
    </source>
</reference>
<protein>
    <recommendedName>
        <fullName evidence="5">Lipoprotein</fullName>
    </recommendedName>
</protein>
<feature type="compositionally biased region" description="Gly residues" evidence="1">
    <location>
        <begin position="36"/>
        <end position="45"/>
    </location>
</feature>
<feature type="chain" id="PRO_5046551354" description="Lipoprotein" evidence="2">
    <location>
        <begin position="23"/>
        <end position="685"/>
    </location>
</feature>
<keyword evidence="4" id="KW-1185">Reference proteome</keyword>
<feature type="signal peptide" evidence="2">
    <location>
        <begin position="1"/>
        <end position="22"/>
    </location>
</feature>